<name>A0A507QT39_MONPU</name>
<dbReference type="SUPFAM" id="SSF52540">
    <property type="entry name" value="P-loop containing nucleoside triphosphate hydrolases"/>
    <property type="match status" value="1"/>
</dbReference>
<organism evidence="4 5">
    <name type="scientific">Monascus purpureus</name>
    <name type="common">Red mold</name>
    <name type="synonym">Monascus anka</name>
    <dbReference type="NCBI Taxonomy" id="5098"/>
    <lineage>
        <taxon>Eukaryota</taxon>
        <taxon>Fungi</taxon>
        <taxon>Dikarya</taxon>
        <taxon>Ascomycota</taxon>
        <taxon>Pezizomycotina</taxon>
        <taxon>Eurotiomycetes</taxon>
        <taxon>Eurotiomycetidae</taxon>
        <taxon>Eurotiales</taxon>
        <taxon>Aspergillaceae</taxon>
        <taxon>Monascus</taxon>
    </lineage>
</organism>
<dbReference type="Gene3D" id="3.40.50.300">
    <property type="entry name" value="P-loop containing nucleotide triphosphate hydrolases"/>
    <property type="match status" value="1"/>
</dbReference>
<dbReference type="GO" id="GO:0005525">
    <property type="term" value="F:GTP binding"/>
    <property type="evidence" value="ECO:0007669"/>
    <property type="project" value="UniProtKB-KW"/>
</dbReference>
<dbReference type="InterPro" id="IPR023179">
    <property type="entry name" value="GTP-bd_ortho_bundle_sf"/>
</dbReference>
<dbReference type="STRING" id="5098.A0A507QT39"/>
<dbReference type="InterPro" id="IPR006073">
    <property type="entry name" value="GTP-bd"/>
</dbReference>
<dbReference type="GO" id="GO:0032543">
    <property type="term" value="P:mitochondrial translation"/>
    <property type="evidence" value="ECO:0007669"/>
    <property type="project" value="TreeGrafter"/>
</dbReference>
<dbReference type="Gene3D" id="1.10.1580.10">
    <property type="match status" value="1"/>
</dbReference>
<proteinExistence type="predicted"/>
<protein>
    <submittedName>
        <fullName evidence="4">Mitochondrial GTPase</fullName>
    </submittedName>
</protein>
<dbReference type="PANTHER" id="PTHR45782:SF4">
    <property type="entry name" value="MITOCHONDRIAL RIBOSOME-ASSOCIATED GTPASE 1"/>
    <property type="match status" value="1"/>
</dbReference>
<evidence type="ECO:0000259" key="3">
    <source>
        <dbReference type="Pfam" id="PF01926"/>
    </source>
</evidence>
<dbReference type="PANTHER" id="PTHR45782">
    <property type="entry name" value="MITOCHONDRIAL RIBOSOME-ASSOCIATED GTPASE 1"/>
    <property type="match status" value="1"/>
</dbReference>
<comment type="caution">
    <text evidence="4">The sequence shown here is derived from an EMBL/GenBank/DDBJ whole genome shotgun (WGS) entry which is preliminary data.</text>
</comment>
<dbReference type="Proteomes" id="UP000319663">
    <property type="component" value="Unassembled WGS sequence"/>
</dbReference>
<keyword evidence="5" id="KW-1185">Reference proteome</keyword>
<dbReference type="FunFam" id="1.10.1580.10:FF:000009">
    <property type="entry name" value="Mitochondrial GTPase 1"/>
    <property type="match status" value="1"/>
</dbReference>
<dbReference type="EMBL" id="VIFY01000117">
    <property type="protein sequence ID" value="TQB70210.1"/>
    <property type="molecule type" value="Genomic_DNA"/>
</dbReference>
<sequence>MAANFIPRRIFPHYATIPRSYFLGHHRAGLQKMKSMLSHIDYVVECRDYRAPFTSINPMFEEALGEKRRLIVYTKRDLGNGPDLSARQQVGLVDLPPYEHFRIDAKTYLTDFVSQTEKKIRDFDNDSAVFFVSSSSRQDTRPIIKHLQTDAHGPDKLVGCRVMVVGMPNVGKSTLINNLRNQGVGKAKAVQTGGQPGITRKIGTPIKIIERENGSHVYVLDTPGVFMPFVPDAEKMLKLALCGCVKDAVIPPVTLADYLLYQVNLHDSLAYQRWSEPTNDIMLLTDRFARQTGHLSKGGIANVDAAALHLIQKWRAGDLGRFILDDLEEEARRLREETMDTASISVSQALKAERMARKRRAKEARSKL</sequence>
<dbReference type="Pfam" id="PF01926">
    <property type="entry name" value="MMR_HSR1"/>
    <property type="match status" value="1"/>
</dbReference>
<dbReference type="InterPro" id="IPR027417">
    <property type="entry name" value="P-loop_NTPase"/>
</dbReference>
<evidence type="ECO:0000256" key="2">
    <source>
        <dbReference type="ARBA" id="ARBA00023134"/>
    </source>
</evidence>
<keyword evidence="2" id="KW-0342">GTP-binding</keyword>
<dbReference type="GO" id="GO:0005739">
    <property type="term" value="C:mitochondrion"/>
    <property type="evidence" value="ECO:0007669"/>
    <property type="project" value="TreeGrafter"/>
</dbReference>
<dbReference type="AlphaFoldDB" id="A0A507QT39"/>
<dbReference type="GO" id="GO:0003924">
    <property type="term" value="F:GTPase activity"/>
    <property type="evidence" value="ECO:0007669"/>
    <property type="project" value="TreeGrafter"/>
</dbReference>
<reference evidence="4 5" key="1">
    <citation type="submission" date="2019-06" db="EMBL/GenBank/DDBJ databases">
        <title>Wine fermentation using esterase from Monascus purpureus.</title>
        <authorList>
            <person name="Geng C."/>
            <person name="Zhang Y."/>
        </authorList>
    </citation>
    <scope>NUCLEOTIDE SEQUENCE [LARGE SCALE GENOMIC DNA]</scope>
    <source>
        <strain evidence="4">HQ1</strain>
    </source>
</reference>
<accession>A0A507QT39</accession>
<dbReference type="CDD" id="cd01856">
    <property type="entry name" value="YlqF"/>
    <property type="match status" value="1"/>
</dbReference>
<gene>
    <name evidence="4" type="primary">MTG1</name>
    <name evidence="4" type="ORF">MPDQ_000765</name>
</gene>
<evidence type="ECO:0000313" key="5">
    <source>
        <dbReference type="Proteomes" id="UP000319663"/>
    </source>
</evidence>
<dbReference type="FunFam" id="3.40.50.300:FF:001753">
    <property type="entry name" value="Mitochondrial GTPase 1"/>
    <property type="match status" value="1"/>
</dbReference>
<evidence type="ECO:0000313" key="4">
    <source>
        <dbReference type="EMBL" id="TQB70210.1"/>
    </source>
</evidence>
<evidence type="ECO:0000256" key="1">
    <source>
        <dbReference type="ARBA" id="ARBA00022741"/>
    </source>
</evidence>
<keyword evidence="1" id="KW-0547">Nucleotide-binding</keyword>
<feature type="domain" description="G" evidence="3">
    <location>
        <begin position="161"/>
        <end position="239"/>
    </location>
</feature>